<accession>A0ABP0LMS4</accession>
<feature type="non-terminal residue" evidence="1">
    <location>
        <position position="1"/>
    </location>
</feature>
<comment type="caution">
    <text evidence="1">The sequence shown here is derived from an EMBL/GenBank/DDBJ whole genome shotgun (WGS) entry which is preliminary data.</text>
</comment>
<evidence type="ECO:0000313" key="1">
    <source>
        <dbReference type="EMBL" id="CAK9040531.1"/>
    </source>
</evidence>
<reference evidence="1 2" key="1">
    <citation type="submission" date="2024-02" db="EMBL/GenBank/DDBJ databases">
        <authorList>
            <person name="Chen Y."/>
            <person name="Shah S."/>
            <person name="Dougan E. K."/>
            <person name="Thang M."/>
            <person name="Chan C."/>
        </authorList>
    </citation>
    <scope>NUCLEOTIDE SEQUENCE [LARGE SCALE GENOMIC DNA]</scope>
</reference>
<dbReference type="Proteomes" id="UP001642464">
    <property type="component" value="Unassembled WGS sequence"/>
</dbReference>
<proteinExistence type="predicted"/>
<evidence type="ECO:0000313" key="2">
    <source>
        <dbReference type="Proteomes" id="UP001642464"/>
    </source>
</evidence>
<name>A0ABP0LMS4_9DINO</name>
<feature type="non-terminal residue" evidence="1">
    <location>
        <position position="102"/>
    </location>
</feature>
<keyword evidence="2" id="KW-1185">Reference proteome</keyword>
<protein>
    <submittedName>
        <fullName evidence="1">Uncharacterized protein</fullName>
    </submittedName>
</protein>
<dbReference type="EMBL" id="CAXAMM010017158">
    <property type="protein sequence ID" value="CAK9040531.1"/>
    <property type="molecule type" value="Genomic_DNA"/>
</dbReference>
<gene>
    <name evidence="1" type="ORF">SCF082_LOCUS23552</name>
</gene>
<sequence>NCDKNALLLFVNVKVGARQSVRRDEEVQRQSRRLPSLAFRLSHCLVGLSWTRRAKPPRGSYPCLILLAKNGGVAGLCYRGWALRGHGARLQRIRMRFSVDEE</sequence>
<organism evidence="1 2">
    <name type="scientific">Durusdinium trenchii</name>
    <dbReference type="NCBI Taxonomy" id="1381693"/>
    <lineage>
        <taxon>Eukaryota</taxon>
        <taxon>Sar</taxon>
        <taxon>Alveolata</taxon>
        <taxon>Dinophyceae</taxon>
        <taxon>Suessiales</taxon>
        <taxon>Symbiodiniaceae</taxon>
        <taxon>Durusdinium</taxon>
    </lineage>
</organism>